<proteinExistence type="inferred from homology"/>
<organism evidence="9 10">
    <name type="scientific">Fundicoccus culcitae</name>
    <dbReference type="NCBI Taxonomy" id="2969821"/>
    <lineage>
        <taxon>Bacteria</taxon>
        <taxon>Bacillati</taxon>
        <taxon>Bacillota</taxon>
        <taxon>Bacilli</taxon>
        <taxon>Lactobacillales</taxon>
        <taxon>Aerococcaceae</taxon>
        <taxon>Fundicoccus</taxon>
    </lineage>
</organism>
<dbReference type="Pfam" id="PF00528">
    <property type="entry name" value="BPD_transp_1"/>
    <property type="match status" value="1"/>
</dbReference>
<dbReference type="CDD" id="cd06261">
    <property type="entry name" value="TM_PBP2"/>
    <property type="match status" value="1"/>
</dbReference>
<dbReference type="PANTHER" id="PTHR43386">
    <property type="entry name" value="OLIGOPEPTIDE TRANSPORT SYSTEM PERMEASE PROTEIN APPC"/>
    <property type="match status" value="1"/>
</dbReference>
<comment type="subcellular location">
    <subcellularLocation>
        <location evidence="1 7">Cell membrane</location>
        <topology evidence="1 7">Multi-pass membrane protein</topology>
    </subcellularLocation>
</comment>
<keyword evidence="10" id="KW-1185">Reference proteome</keyword>
<keyword evidence="4 7" id="KW-0812">Transmembrane</keyword>
<evidence type="ECO:0000256" key="5">
    <source>
        <dbReference type="ARBA" id="ARBA00022989"/>
    </source>
</evidence>
<dbReference type="PANTHER" id="PTHR43386:SF1">
    <property type="entry name" value="D,D-DIPEPTIDE TRANSPORT SYSTEM PERMEASE PROTEIN DDPC-RELATED"/>
    <property type="match status" value="1"/>
</dbReference>
<dbReference type="InterPro" id="IPR000515">
    <property type="entry name" value="MetI-like"/>
</dbReference>
<evidence type="ECO:0000256" key="2">
    <source>
        <dbReference type="ARBA" id="ARBA00022448"/>
    </source>
</evidence>
<keyword evidence="6 7" id="KW-0472">Membrane</keyword>
<keyword evidence="3" id="KW-1003">Cell membrane</keyword>
<evidence type="ECO:0000256" key="4">
    <source>
        <dbReference type="ARBA" id="ARBA00022692"/>
    </source>
</evidence>
<sequence length="298" mass="32893">MEIANRTKELSPTRKKIKRLFKNKLTIVGFVIIVVIVITAILAPYIAPHPESITGEINFLSMLLPPSSEYFFGTDDIGRDIFSRVLYGACYSLLMGIVVLTVAILIGVPLGLIAGYWGGRVNSVIMRITDIFLAVPSIVLAMVVSAILDPSLLTTMVAISFSWWPWFTRLVQAETLNIKNEQYIKASQGMGASKFRTTFREVLPNVIPTIIVKATTDMGFVILTGASLGFLGLGPKPPAPEWGNMVAEGRVFLPTQWWVSVFPGLAIVLTVLGFNLFGDGLRDLFDVEIDYEVLEYDK</sequence>
<comment type="similarity">
    <text evidence="7">Belongs to the binding-protein-dependent transport system permease family.</text>
</comment>
<dbReference type="RefSeq" id="WP_313793018.1">
    <property type="nucleotide sequence ID" value="NZ_CP102453.1"/>
</dbReference>
<evidence type="ECO:0000256" key="1">
    <source>
        <dbReference type="ARBA" id="ARBA00004651"/>
    </source>
</evidence>
<keyword evidence="2 7" id="KW-0813">Transport</keyword>
<feature type="transmembrane region" description="Helical" evidence="7">
    <location>
        <begin position="93"/>
        <end position="119"/>
    </location>
</feature>
<dbReference type="Pfam" id="PF12911">
    <property type="entry name" value="OppC_N"/>
    <property type="match status" value="1"/>
</dbReference>
<dbReference type="Gene3D" id="1.10.3720.10">
    <property type="entry name" value="MetI-like"/>
    <property type="match status" value="1"/>
</dbReference>
<reference evidence="9 10" key="1">
    <citation type="submission" date="2022-08" db="EMBL/GenBank/DDBJ databases">
        <title>Aerococcaceae sp. nov isolated from spoiled eye mask.</title>
        <authorList>
            <person name="Zhou G."/>
            <person name="Xie X.-B."/>
            <person name="Shi Q.-S."/>
            <person name="Wang Y.-S."/>
            <person name="Wen X."/>
            <person name="Peng H."/>
            <person name="Yang X.-J."/>
            <person name="Tao H.-B."/>
            <person name="Huang X.-M."/>
        </authorList>
    </citation>
    <scope>NUCLEOTIDE SEQUENCE [LARGE SCALE GENOMIC DNA]</scope>
    <source>
        <strain evidence="10">DM20194951</strain>
    </source>
</reference>
<feature type="domain" description="ABC transmembrane type-1" evidence="8">
    <location>
        <begin position="89"/>
        <end position="278"/>
    </location>
</feature>
<dbReference type="InterPro" id="IPR050366">
    <property type="entry name" value="BP-dependent_transpt_permease"/>
</dbReference>
<dbReference type="PROSITE" id="PS50928">
    <property type="entry name" value="ABC_TM1"/>
    <property type="match status" value="1"/>
</dbReference>
<dbReference type="InterPro" id="IPR025966">
    <property type="entry name" value="OppC_N"/>
</dbReference>
<evidence type="ECO:0000259" key="8">
    <source>
        <dbReference type="PROSITE" id="PS50928"/>
    </source>
</evidence>
<dbReference type="Proteomes" id="UP001315967">
    <property type="component" value="Chromosome"/>
</dbReference>
<evidence type="ECO:0000256" key="6">
    <source>
        <dbReference type="ARBA" id="ARBA00023136"/>
    </source>
</evidence>
<protein>
    <submittedName>
        <fullName evidence="9">ABC transporter permease</fullName>
    </submittedName>
</protein>
<evidence type="ECO:0000313" key="10">
    <source>
        <dbReference type="Proteomes" id="UP001315967"/>
    </source>
</evidence>
<feature type="transmembrane region" description="Helical" evidence="7">
    <location>
        <begin position="131"/>
        <end position="164"/>
    </location>
</feature>
<gene>
    <name evidence="9" type="ORF">NRE15_11505</name>
</gene>
<evidence type="ECO:0000313" key="9">
    <source>
        <dbReference type="EMBL" id="UUX33516.1"/>
    </source>
</evidence>
<dbReference type="InterPro" id="IPR035906">
    <property type="entry name" value="MetI-like_sf"/>
</dbReference>
<evidence type="ECO:0000256" key="7">
    <source>
        <dbReference type="RuleBase" id="RU363032"/>
    </source>
</evidence>
<feature type="transmembrane region" description="Helical" evidence="7">
    <location>
        <begin position="25"/>
        <end position="47"/>
    </location>
</feature>
<dbReference type="EMBL" id="CP102453">
    <property type="protein sequence ID" value="UUX33516.1"/>
    <property type="molecule type" value="Genomic_DNA"/>
</dbReference>
<dbReference type="SUPFAM" id="SSF161098">
    <property type="entry name" value="MetI-like"/>
    <property type="match status" value="1"/>
</dbReference>
<name>A0ABY5P484_9LACT</name>
<keyword evidence="5 7" id="KW-1133">Transmembrane helix</keyword>
<evidence type="ECO:0000256" key="3">
    <source>
        <dbReference type="ARBA" id="ARBA00022475"/>
    </source>
</evidence>
<accession>A0ABY5P484</accession>
<feature type="transmembrane region" description="Helical" evidence="7">
    <location>
        <begin position="257"/>
        <end position="277"/>
    </location>
</feature>